<accession>A0A382JYI6</accession>
<protein>
    <recommendedName>
        <fullName evidence="1">TIR domain-containing protein</fullName>
    </recommendedName>
</protein>
<organism evidence="2">
    <name type="scientific">marine metagenome</name>
    <dbReference type="NCBI Taxonomy" id="408172"/>
    <lineage>
        <taxon>unclassified sequences</taxon>
        <taxon>metagenomes</taxon>
        <taxon>ecological metagenomes</taxon>
    </lineage>
</organism>
<dbReference type="InterPro" id="IPR011042">
    <property type="entry name" value="6-blade_b-propeller_TolB-like"/>
</dbReference>
<proteinExistence type="predicted"/>
<name>A0A382JYI6_9ZZZZ</name>
<dbReference type="SUPFAM" id="SSF52200">
    <property type="entry name" value="Toll/Interleukin receptor TIR domain"/>
    <property type="match status" value="1"/>
</dbReference>
<dbReference type="Gene3D" id="2.120.10.30">
    <property type="entry name" value="TolB, C-terminal domain"/>
    <property type="match status" value="1"/>
</dbReference>
<dbReference type="GO" id="GO:0007165">
    <property type="term" value="P:signal transduction"/>
    <property type="evidence" value="ECO:0007669"/>
    <property type="project" value="InterPro"/>
</dbReference>
<sequence length="362" mass="39543">MMGAEVFVSYSSQDRDRVIPVVEYLRNSGISVWVDEGNIHAADLWSEQIVQAIAGCQVMVVMLSGNSTDSHNVVKEAMLASEQKKALLPVYLESAEIPARLQYQLAGIQHLELYGQGEEQVLSDLVTGLKKRGVLGGGDEVVATRSMSIKRHEKPKSTAVSAQPSGSLAKPIAWVLALCVLILLGLLLSKTPPAHTMDSTEVKQTSGVGRIHLKISIPEEYPMAKPTDMPFGVAWRMLAISPNGKHLAYVCMHEKERHLCLRSLSDDTFQLLKGSNGAVLPFFSPDEKWLGFLTEKKVKKIEISSGLLAEVCDANNPYAGATWSDEGKIYFGDSEGKKFLKVDENGGEPEFVSKVILTAFSP</sequence>
<feature type="domain" description="TIR" evidence="1">
    <location>
        <begin position="2"/>
        <end position="125"/>
    </location>
</feature>
<reference evidence="2" key="1">
    <citation type="submission" date="2018-05" db="EMBL/GenBank/DDBJ databases">
        <authorList>
            <person name="Lanie J.A."/>
            <person name="Ng W.-L."/>
            <person name="Kazmierczak K.M."/>
            <person name="Andrzejewski T.M."/>
            <person name="Davidsen T.M."/>
            <person name="Wayne K.J."/>
            <person name="Tettelin H."/>
            <person name="Glass J.I."/>
            <person name="Rusch D."/>
            <person name="Podicherti R."/>
            <person name="Tsui H.-C.T."/>
            <person name="Winkler M.E."/>
        </authorList>
    </citation>
    <scope>NUCLEOTIDE SEQUENCE</scope>
</reference>
<gene>
    <name evidence="2" type="ORF">METZ01_LOCUS269640</name>
</gene>
<dbReference type="AlphaFoldDB" id="A0A382JYI6"/>
<dbReference type="PROSITE" id="PS50104">
    <property type="entry name" value="TIR"/>
    <property type="match status" value="1"/>
</dbReference>
<evidence type="ECO:0000259" key="1">
    <source>
        <dbReference type="PROSITE" id="PS50104"/>
    </source>
</evidence>
<dbReference type="InterPro" id="IPR000157">
    <property type="entry name" value="TIR_dom"/>
</dbReference>
<evidence type="ECO:0000313" key="2">
    <source>
        <dbReference type="EMBL" id="SVC16786.1"/>
    </source>
</evidence>
<feature type="non-terminal residue" evidence="2">
    <location>
        <position position="362"/>
    </location>
</feature>
<dbReference type="InterPro" id="IPR035897">
    <property type="entry name" value="Toll_tir_struct_dom_sf"/>
</dbReference>
<dbReference type="Gene3D" id="3.40.50.10140">
    <property type="entry name" value="Toll/interleukin-1 receptor homology (TIR) domain"/>
    <property type="match status" value="1"/>
</dbReference>
<dbReference type="EMBL" id="UINC01077042">
    <property type="protein sequence ID" value="SVC16786.1"/>
    <property type="molecule type" value="Genomic_DNA"/>
</dbReference>
<dbReference type="Pfam" id="PF13676">
    <property type="entry name" value="TIR_2"/>
    <property type="match status" value="1"/>
</dbReference>
<dbReference type="SUPFAM" id="SSF69304">
    <property type="entry name" value="Tricorn protease N-terminal domain"/>
    <property type="match status" value="1"/>
</dbReference>